<dbReference type="PANTHER" id="PTHR20946:SF0">
    <property type="entry name" value="SANT AND BTB DOMAIN REGULATOR OF CLASS SWITCH RECOMBINATION"/>
    <property type="match status" value="1"/>
</dbReference>
<evidence type="ECO:0000256" key="1">
    <source>
        <dbReference type="SAM" id="MobiDB-lite"/>
    </source>
</evidence>
<sequence length="578" mass="64570">MEPKPPPFAKPVCLGNRTNDIRLVNAVKKTEVLRRTERIDDGFFWLNVASLVPGMNPRECALRYESLYKSSVAQKLYRDSKLSPRTMIERKGPFDNLLQTSQLKCSLDVRPPPQKPMGVENILRQGTLDSDDAEDVQSPTGALLPPKPVPPDSPKTVLIRVHDGPNERDKEFILPQDIVVEKMGYFAKVLATSRASTFADMEITVQCDVDIFERLVDFSLGGDPRLDPRTILSVVISAEFLKTRSLVDQCIEFIAAHLQQVIDQPLSMSCLSAVMVAKLARAVTPEALAEVEDPKGKIVDRVFKAHLDAFMKKRTFQRCCHCGDVYPADRRDKYRCERSKIYIDFHGDLRSSHVADSSFKQGTWIGSLKRSLGTWQAVYWRVWAHTRELVCITCDTAFPAAHFDRCSFHPSKPQFRPGFDVGIYPCCRNSAFKYGTETDGGTSGCQMKDHVVTPITAISKETVRLLEKHRDVCLAPRPVPVVVDTEPSATDSTVDTDTVKSDADADTELIPTPRGGFLPASTIWQSKSFKLVATDGKSRAKRRQQIIDLVHHREVGVMQAMVQSLRLGRGGSGKGGRR</sequence>
<gene>
    <name evidence="3" type="ORF">J8273_3457</name>
</gene>
<reference evidence="3" key="1">
    <citation type="submission" date="2021-05" db="EMBL/GenBank/DDBJ databases">
        <title>A free-living protist that lacks canonical eukaryotic 1 DNA replication and segregation systems.</title>
        <authorList>
            <person name="Salas-Leiva D.E."/>
            <person name="Tromer E.C."/>
            <person name="Curtis B.A."/>
            <person name="Jerlstrom-Hultqvist J."/>
            <person name="Kolisko M."/>
            <person name="Yi Z."/>
            <person name="Salas-Leiva J.S."/>
            <person name="Gallot-Lavallee L."/>
            <person name="Kops G.J.P.L."/>
            <person name="Archibald J.M."/>
            <person name="Simpson A.G.B."/>
            <person name="Roger A.J."/>
        </authorList>
    </citation>
    <scope>NUCLEOTIDE SEQUENCE</scope>
    <source>
        <strain evidence="3">BICM</strain>
    </source>
</reference>
<dbReference type="SUPFAM" id="SSF54695">
    <property type="entry name" value="POZ domain"/>
    <property type="match status" value="1"/>
</dbReference>
<dbReference type="EMBL" id="JAHDYR010000025">
    <property type="protein sequence ID" value="KAG9393323.1"/>
    <property type="molecule type" value="Genomic_DNA"/>
</dbReference>
<accession>A0A8J6E1D2</accession>
<evidence type="ECO:0000313" key="4">
    <source>
        <dbReference type="Proteomes" id="UP000717585"/>
    </source>
</evidence>
<dbReference type="Pfam" id="PF11822">
    <property type="entry name" value="BTB_SANBR"/>
    <property type="match status" value="1"/>
</dbReference>
<evidence type="ECO:0000313" key="3">
    <source>
        <dbReference type="EMBL" id="KAG9393323.1"/>
    </source>
</evidence>
<evidence type="ECO:0000259" key="2">
    <source>
        <dbReference type="Pfam" id="PF11822"/>
    </source>
</evidence>
<feature type="domain" description="SANT and BTB" evidence="2">
    <location>
        <begin position="158"/>
        <end position="251"/>
    </location>
</feature>
<dbReference type="AlphaFoldDB" id="A0A8J6E1D2"/>
<dbReference type="InterPro" id="IPR045902">
    <property type="entry name" value="SANBR-like"/>
</dbReference>
<dbReference type="Gene3D" id="3.30.710.10">
    <property type="entry name" value="Potassium Channel Kv1.1, Chain A"/>
    <property type="match status" value="1"/>
</dbReference>
<proteinExistence type="predicted"/>
<organism evidence="3 4">
    <name type="scientific">Carpediemonas membranifera</name>
    <dbReference type="NCBI Taxonomy" id="201153"/>
    <lineage>
        <taxon>Eukaryota</taxon>
        <taxon>Metamonada</taxon>
        <taxon>Carpediemonas-like organisms</taxon>
        <taxon>Carpediemonas</taxon>
    </lineage>
</organism>
<dbReference type="InterPro" id="IPR011333">
    <property type="entry name" value="SKP1/BTB/POZ_sf"/>
</dbReference>
<comment type="caution">
    <text evidence="3">The sequence shown here is derived from an EMBL/GenBank/DDBJ whole genome shotgun (WGS) entry which is preliminary data.</text>
</comment>
<dbReference type="OrthoDB" id="550012at2759"/>
<keyword evidence="4" id="KW-1185">Reference proteome</keyword>
<name>A0A8J6E1D2_9EUKA</name>
<feature type="region of interest" description="Disordered" evidence="1">
    <location>
        <begin position="129"/>
        <end position="149"/>
    </location>
</feature>
<dbReference type="InterPro" id="IPR021777">
    <property type="entry name" value="SANBR_BTB"/>
</dbReference>
<dbReference type="PANTHER" id="PTHR20946">
    <property type="entry name" value="SANT AND BTB DOMAIN REGULATOR OF CLASS SWITCH RECOMBINATION"/>
    <property type="match status" value="1"/>
</dbReference>
<dbReference type="Proteomes" id="UP000717585">
    <property type="component" value="Unassembled WGS sequence"/>
</dbReference>
<protein>
    <recommendedName>
        <fullName evidence="2">SANT and BTB domain-containing protein</fullName>
    </recommendedName>
</protein>